<keyword evidence="2" id="KW-1185">Reference proteome</keyword>
<accession>A0A2P6M7C8</accession>
<sequence length="375" mass="41594">MPEPFKNLISADLVHACGKHLRRAWPGFDRRGFEAHALDGLDSLEMKARAMHIADALERTLPDDFDRAAGVIEAALAPPATDDRLAFATSEAGLAGWIGWPLGEFIARRGQAEPERALLALRELTQRFTSEFAVRPFLVNHFALTIDRLRGWSDDSSPHVRRWTSEGSRPRLPWGLQVKSLIADPSPTLPLLAALQDDPSEYVRRSVANHLNDIAKDHPQVVAEWLARHLPGASPERTTLLRHASRTLVKRGHPQTLKAWGLGGKLDGEATLSVSPKRVAVGDSLAINAVLVSRSRRKQALVVDYVVRHVKANGDTSPKVFKGWMLELGAGETRRLTKSHSLRPITTRRYYPGRHRIELQVNGKVVAETAFTLAK</sequence>
<gene>
    <name evidence="1" type="ORF">C6N40_09925</name>
</gene>
<comment type="caution">
    <text evidence="1">The sequence shown here is derived from an EMBL/GenBank/DDBJ whole genome shotgun (WGS) entry which is preliminary data.</text>
</comment>
<dbReference type="OrthoDB" id="9797162at2"/>
<dbReference type="InterPro" id="IPR014825">
    <property type="entry name" value="DNA_alkylation"/>
</dbReference>
<dbReference type="RefSeq" id="WP_106990870.1">
    <property type="nucleotide sequence ID" value="NZ_KZ679093.1"/>
</dbReference>
<evidence type="ECO:0000313" key="1">
    <source>
        <dbReference type="EMBL" id="PRH81904.1"/>
    </source>
</evidence>
<dbReference type="Proteomes" id="UP000241736">
    <property type="component" value="Unassembled WGS sequence"/>
</dbReference>
<dbReference type="AlphaFoldDB" id="A0A2P6M7C8"/>
<protein>
    <submittedName>
        <fullName evidence="1">DNA alkylation repair protein</fullName>
    </submittedName>
</protein>
<dbReference type="Pfam" id="PF08713">
    <property type="entry name" value="DNA_alkylation"/>
    <property type="match status" value="1"/>
</dbReference>
<reference evidence="1 2" key="1">
    <citation type="submission" date="2018-03" db="EMBL/GenBank/DDBJ databases">
        <title>Arenimonas caeni sp. nov., isolated from activated sludge.</title>
        <authorList>
            <person name="Liu H."/>
        </authorList>
    </citation>
    <scope>NUCLEOTIDE SEQUENCE [LARGE SCALE GENOMIC DNA]</scope>
    <source>
        <strain evidence="2">z29</strain>
    </source>
</reference>
<dbReference type="Gene3D" id="1.25.40.290">
    <property type="entry name" value="ARM repeat domains"/>
    <property type="match status" value="1"/>
</dbReference>
<organism evidence="1 2">
    <name type="scientific">Arenimonas caeni</name>
    <dbReference type="NCBI Taxonomy" id="2058085"/>
    <lineage>
        <taxon>Bacteria</taxon>
        <taxon>Pseudomonadati</taxon>
        <taxon>Pseudomonadota</taxon>
        <taxon>Gammaproteobacteria</taxon>
        <taxon>Lysobacterales</taxon>
        <taxon>Lysobacteraceae</taxon>
        <taxon>Arenimonas</taxon>
    </lineage>
</organism>
<dbReference type="EMBL" id="PVLF01000015">
    <property type="protein sequence ID" value="PRH81904.1"/>
    <property type="molecule type" value="Genomic_DNA"/>
</dbReference>
<dbReference type="InterPro" id="IPR016024">
    <property type="entry name" value="ARM-type_fold"/>
</dbReference>
<evidence type="ECO:0000313" key="2">
    <source>
        <dbReference type="Proteomes" id="UP000241736"/>
    </source>
</evidence>
<name>A0A2P6M7C8_9GAMM</name>
<dbReference type="SUPFAM" id="SSF48371">
    <property type="entry name" value="ARM repeat"/>
    <property type="match status" value="1"/>
</dbReference>
<proteinExistence type="predicted"/>